<reference evidence="2 3" key="1">
    <citation type="submission" date="2022-02" db="EMBL/GenBank/DDBJ databases">
        <title>Chromosome-level reference genomes for two strains of Caenorhabditis briggsae: an improved platform for comparative genomics.</title>
        <authorList>
            <person name="Stevens L."/>
            <person name="Andersen E.C."/>
        </authorList>
    </citation>
    <scope>NUCLEOTIDE SEQUENCE [LARGE SCALE GENOMIC DNA]</scope>
    <source>
        <strain evidence="2">QX1410_ONT</strain>
        <tissue evidence="2">Whole-organism</tissue>
    </source>
</reference>
<dbReference type="KEGG" id="cbr:CBG_17009"/>
<keyword evidence="1" id="KW-0812">Transmembrane</keyword>
<feature type="transmembrane region" description="Helical" evidence="1">
    <location>
        <begin position="274"/>
        <end position="297"/>
    </location>
</feature>
<proteinExistence type="predicted"/>
<dbReference type="EMBL" id="CP090895">
    <property type="protein sequence ID" value="ULT86942.1"/>
    <property type="molecule type" value="Genomic_DNA"/>
</dbReference>
<protein>
    <submittedName>
        <fullName evidence="2">Uncharacterized protein</fullName>
    </submittedName>
</protein>
<evidence type="ECO:0000256" key="1">
    <source>
        <dbReference type="SAM" id="Phobius"/>
    </source>
</evidence>
<evidence type="ECO:0000313" key="3">
    <source>
        <dbReference type="Proteomes" id="UP000827892"/>
    </source>
</evidence>
<feature type="transmembrane region" description="Helical" evidence="1">
    <location>
        <begin position="309"/>
        <end position="329"/>
    </location>
</feature>
<feature type="transmembrane region" description="Helical" evidence="1">
    <location>
        <begin position="45"/>
        <end position="65"/>
    </location>
</feature>
<sequence length="364" mass="40919">MSNLTKIYNKNATVKNGGITAFIATASNEDDQFEYLWSYLAKAKIAFIFIAIFYSLLAIGALLTLRQFLRFHVVYSDLWKAFVEFPVIHHACHVIRKFYSVSVVLNLCLFSILGFVLYADGINSVIGMFIGGILAIVAIVYSAIVAWFVQVYQIMIALEIFNGLKNSDEQLLGPELEVRQMKKKKRIRSLYKILLLRDFVVIPAFVIYDSYQVFADVQSGKSISFLGSGVTMAVFMLTTTSIYLSVPLSMAFYLVNKMGNPEIRKNLNPLQRIIFCQAILISVSVMTSLVVSFTFFFCDVIPFNFVSSAIQVFGLLLPVSIMQATLISSQKIEKEQVSMSANLCKVEPFAIANDMEKPPIQNSY</sequence>
<evidence type="ECO:0000313" key="2">
    <source>
        <dbReference type="EMBL" id="ULT86942.1"/>
    </source>
</evidence>
<name>A0AAE9A4M3_CAEBR</name>
<feature type="transmembrane region" description="Helical" evidence="1">
    <location>
        <begin position="228"/>
        <end position="254"/>
    </location>
</feature>
<dbReference type="AlphaFoldDB" id="A0AAE9A4M3"/>
<keyword evidence="1" id="KW-1133">Transmembrane helix</keyword>
<keyword evidence="1" id="KW-0472">Membrane</keyword>
<dbReference type="Proteomes" id="UP000827892">
    <property type="component" value="Chromosome V"/>
</dbReference>
<organism evidence="2 3">
    <name type="scientific">Caenorhabditis briggsae</name>
    <dbReference type="NCBI Taxonomy" id="6238"/>
    <lineage>
        <taxon>Eukaryota</taxon>
        <taxon>Metazoa</taxon>
        <taxon>Ecdysozoa</taxon>
        <taxon>Nematoda</taxon>
        <taxon>Chromadorea</taxon>
        <taxon>Rhabditida</taxon>
        <taxon>Rhabditina</taxon>
        <taxon>Rhabditomorpha</taxon>
        <taxon>Rhabditoidea</taxon>
        <taxon>Rhabditidae</taxon>
        <taxon>Peloderinae</taxon>
        <taxon>Caenorhabditis</taxon>
    </lineage>
</organism>
<gene>
    <name evidence="2" type="ORF">L3Y34_006586</name>
</gene>
<feature type="transmembrane region" description="Helical" evidence="1">
    <location>
        <begin position="125"/>
        <end position="149"/>
    </location>
</feature>
<accession>A0AAE9A4M3</accession>
<dbReference type="OMA" id="QISAMIC"/>
<feature type="transmembrane region" description="Helical" evidence="1">
    <location>
        <begin position="98"/>
        <end position="119"/>
    </location>
</feature>
<feature type="transmembrane region" description="Helical" evidence="1">
    <location>
        <begin position="189"/>
        <end position="208"/>
    </location>
</feature>